<dbReference type="Gene3D" id="3.90.550.10">
    <property type="entry name" value="Spore Coat Polysaccharide Biosynthesis Protein SpsA, Chain A"/>
    <property type="match status" value="1"/>
</dbReference>
<protein>
    <submittedName>
        <fullName evidence="2">Putative beta-1,3-galactosyltransferase</fullName>
    </submittedName>
</protein>
<comment type="caution">
    <text evidence="2">The sequence shown here is derived from an EMBL/GenBank/DDBJ whole genome shotgun (WGS) entry which is preliminary data.</text>
</comment>
<name>A0A0G0RIV7_9BACT</name>
<dbReference type="AlphaFoldDB" id="A0A0G0RIV7"/>
<dbReference type="PANTHER" id="PTHR43630">
    <property type="entry name" value="POLY-BETA-1,6-N-ACETYL-D-GLUCOSAMINE SYNTHASE"/>
    <property type="match status" value="1"/>
</dbReference>
<keyword evidence="2" id="KW-0328">Glycosyltransferase</keyword>
<organism evidence="2 3">
    <name type="scientific">Candidatus Curtissbacteria bacterium GW2011_GWA1_40_16</name>
    <dbReference type="NCBI Taxonomy" id="1618405"/>
    <lineage>
        <taxon>Bacteria</taxon>
        <taxon>Candidatus Curtissiibacteriota</taxon>
    </lineage>
</organism>
<dbReference type="Pfam" id="PF00535">
    <property type="entry name" value="Glycos_transf_2"/>
    <property type="match status" value="1"/>
</dbReference>
<proteinExistence type="predicted"/>
<feature type="domain" description="Glycosyltransferase 2-like" evidence="1">
    <location>
        <begin position="5"/>
        <end position="126"/>
    </location>
</feature>
<dbReference type="Proteomes" id="UP000034531">
    <property type="component" value="Unassembled WGS sequence"/>
</dbReference>
<dbReference type="GO" id="GO:0016757">
    <property type="term" value="F:glycosyltransferase activity"/>
    <property type="evidence" value="ECO:0007669"/>
    <property type="project" value="UniProtKB-KW"/>
</dbReference>
<evidence type="ECO:0000313" key="2">
    <source>
        <dbReference type="EMBL" id="KKR49796.1"/>
    </source>
</evidence>
<keyword evidence="2" id="KW-0808">Transferase</keyword>
<dbReference type="SUPFAM" id="SSF53448">
    <property type="entry name" value="Nucleotide-diphospho-sugar transferases"/>
    <property type="match status" value="1"/>
</dbReference>
<accession>A0A0G0RIV7</accession>
<dbReference type="EMBL" id="LBYI01000019">
    <property type="protein sequence ID" value="KKR49796.1"/>
    <property type="molecule type" value="Genomic_DNA"/>
</dbReference>
<dbReference type="InterPro" id="IPR029044">
    <property type="entry name" value="Nucleotide-diphossugar_trans"/>
</dbReference>
<reference evidence="2 3" key="1">
    <citation type="journal article" date="2015" name="Nature">
        <title>rRNA introns, odd ribosomes, and small enigmatic genomes across a large radiation of phyla.</title>
        <authorList>
            <person name="Brown C.T."/>
            <person name="Hug L.A."/>
            <person name="Thomas B.C."/>
            <person name="Sharon I."/>
            <person name="Castelle C.J."/>
            <person name="Singh A."/>
            <person name="Wilkins M.J."/>
            <person name="Williams K.H."/>
            <person name="Banfield J.F."/>
        </authorList>
    </citation>
    <scope>NUCLEOTIDE SEQUENCE [LARGE SCALE GENOMIC DNA]</scope>
</reference>
<dbReference type="InterPro" id="IPR001173">
    <property type="entry name" value="Glyco_trans_2-like"/>
</dbReference>
<dbReference type="PANTHER" id="PTHR43630:SF2">
    <property type="entry name" value="GLYCOSYLTRANSFERASE"/>
    <property type="match status" value="1"/>
</dbReference>
<gene>
    <name evidence="2" type="ORF">UT84_C0019G0001</name>
</gene>
<feature type="non-terminal residue" evidence="2">
    <location>
        <position position="1"/>
    </location>
</feature>
<sequence>KMKISVIISTKNEQKNIKRLLKSLKKQSFSGFETILVDNFSFDQTSKIAKPFVDKLLHTGNERSSQRNYGAKKASGKWLLFLDADMQLKKKALEEYWQLASSSKKSIIALPEISIGKTFWGKAISVERNCYIGQNLLTAARMFPRKDFTNQKGFDKNLIAAEDWDLTNRFIKAGFDLKIAKTPLFHFEPEENLINMIKKEIYYLNYIEIYSKKYPKIFSKQSSISYRLSLWAKSWNILIKNPLSTFGFLFYKFSVWILWQLKKNKIISFQSLQ</sequence>
<evidence type="ECO:0000259" key="1">
    <source>
        <dbReference type="Pfam" id="PF00535"/>
    </source>
</evidence>
<evidence type="ECO:0000313" key="3">
    <source>
        <dbReference type="Proteomes" id="UP000034531"/>
    </source>
</evidence>